<dbReference type="RefSeq" id="WP_111212664.1">
    <property type="nucleotide sequence ID" value="NZ_POTY01000019.1"/>
</dbReference>
<dbReference type="OrthoDB" id="2971563at2"/>
<feature type="domain" description="Metallo-beta-lactamase" evidence="1">
    <location>
        <begin position="23"/>
        <end position="216"/>
    </location>
</feature>
<dbReference type="AlphaFoldDB" id="A0A2W2EJC3"/>
<dbReference type="SMART" id="SM00849">
    <property type="entry name" value="Lactamase_B"/>
    <property type="match status" value="1"/>
</dbReference>
<accession>A0A2W2EJC3</accession>
<dbReference type="SUPFAM" id="SSF56281">
    <property type="entry name" value="Metallo-hydrolase/oxidoreductase"/>
    <property type="match status" value="1"/>
</dbReference>
<reference evidence="2 3" key="1">
    <citation type="submission" date="2018-01" db="EMBL/GenBank/DDBJ databases">
        <title>Draft genome sequence of Jishengella sp. NA12.</title>
        <authorList>
            <person name="Sahin N."/>
            <person name="Ay H."/>
            <person name="Saygin H."/>
        </authorList>
    </citation>
    <scope>NUCLEOTIDE SEQUENCE [LARGE SCALE GENOMIC DNA]</scope>
    <source>
        <strain evidence="2 3">NA12</strain>
    </source>
</reference>
<dbReference type="CDD" id="cd07721">
    <property type="entry name" value="yflN-like_MBL-fold"/>
    <property type="match status" value="1"/>
</dbReference>
<evidence type="ECO:0000313" key="3">
    <source>
        <dbReference type="Proteomes" id="UP000248924"/>
    </source>
</evidence>
<dbReference type="Gene3D" id="3.60.15.10">
    <property type="entry name" value="Ribonuclease Z/Hydroxyacylglutathione hydrolase-like"/>
    <property type="match status" value="1"/>
</dbReference>
<sequence>MARSAAVVLAPGVWRIPTAGRALVNSYALVADDGSVTLVDCGVKRAPARIVRGLAAIGKQPADVTRIVLTHAHPDHVGGAAEVARRTGASLALHAADVPYAEAGRAAPGDPTVGGARLFARLSSGRFPAFQVAQPLADGDLLDVGGGLRVVHTPGHSPGHVSLLHEPTRVLITGDALFNVAGVRWPVKAFCADFRMTQRTAHVLGELEYDVAAFTHGPEITDRARERIRSFLGRLSRG</sequence>
<dbReference type="InterPro" id="IPR050855">
    <property type="entry name" value="NDM-1-like"/>
</dbReference>
<keyword evidence="3" id="KW-1185">Reference proteome</keyword>
<dbReference type="PANTHER" id="PTHR42951">
    <property type="entry name" value="METALLO-BETA-LACTAMASE DOMAIN-CONTAINING"/>
    <property type="match status" value="1"/>
</dbReference>
<name>A0A2W2EJC3_9ACTN</name>
<dbReference type="EMBL" id="POTY01000019">
    <property type="protein sequence ID" value="PZG22443.1"/>
    <property type="molecule type" value="Genomic_DNA"/>
</dbReference>
<dbReference type="InterPro" id="IPR001279">
    <property type="entry name" value="Metallo-B-lactamas"/>
</dbReference>
<gene>
    <name evidence="2" type="ORF">C1I95_05465</name>
</gene>
<organism evidence="2 3">
    <name type="scientific">Micromonospora craterilacus</name>
    <dbReference type="NCBI Taxonomy" id="1655439"/>
    <lineage>
        <taxon>Bacteria</taxon>
        <taxon>Bacillati</taxon>
        <taxon>Actinomycetota</taxon>
        <taxon>Actinomycetes</taxon>
        <taxon>Micromonosporales</taxon>
        <taxon>Micromonosporaceae</taxon>
        <taxon>Micromonospora</taxon>
    </lineage>
</organism>
<dbReference type="GO" id="GO:0016787">
    <property type="term" value="F:hydrolase activity"/>
    <property type="evidence" value="ECO:0007669"/>
    <property type="project" value="UniProtKB-KW"/>
</dbReference>
<proteinExistence type="predicted"/>
<evidence type="ECO:0000313" key="2">
    <source>
        <dbReference type="EMBL" id="PZG22443.1"/>
    </source>
</evidence>
<protein>
    <submittedName>
        <fullName evidence="2">MBL fold metallo-hydrolase</fullName>
    </submittedName>
</protein>
<dbReference type="Proteomes" id="UP000248924">
    <property type="component" value="Unassembled WGS sequence"/>
</dbReference>
<dbReference type="Pfam" id="PF00753">
    <property type="entry name" value="Lactamase_B"/>
    <property type="match status" value="1"/>
</dbReference>
<comment type="caution">
    <text evidence="2">The sequence shown here is derived from an EMBL/GenBank/DDBJ whole genome shotgun (WGS) entry which is preliminary data.</text>
</comment>
<evidence type="ECO:0000259" key="1">
    <source>
        <dbReference type="SMART" id="SM00849"/>
    </source>
</evidence>
<keyword evidence="2" id="KW-0378">Hydrolase</keyword>
<dbReference type="InterPro" id="IPR036866">
    <property type="entry name" value="RibonucZ/Hydroxyglut_hydro"/>
</dbReference>